<dbReference type="Gene3D" id="1.10.260.40">
    <property type="entry name" value="lambda repressor-like DNA-binding domains"/>
    <property type="match status" value="1"/>
</dbReference>
<dbReference type="InterPro" id="IPR000843">
    <property type="entry name" value="HTH_LacI"/>
</dbReference>
<evidence type="ECO:0000259" key="5">
    <source>
        <dbReference type="PROSITE" id="PS50932"/>
    </source>
</evidence>
<dbReference type="AlphaFoldDB" id="A0A6J7IRA8"/>
<protein>
    <submittedName>
        <fullName evidence="6">Unannotated protein</fullName>
    </submittedName>
</protein>
<evidence type="ECO:0000256" key="3">
    <source>
        <dbReference type="ARBA" id="ARBA00023163"/>
    </source>
</evidence>
<evidence type="ECO:0000313" key="6">
    <source>
        <dbReference type="EMBL" id="CAB4933823.1"/>
    </source>
</evidence>
<evidence type="ECO:0000256" key="2">
    <source>
        <dbReference type="ARBA" id="ARBA00023125"/>
    </source>
</evidence>
<keyword evidence="2" id="KW-0238">DNA-binding</keyword>
<dbReference type="InterPro" id="IPR046335">
    <property type="entry name" value="LacI/GalR-like_sensor"/>
</dbReference>
<dbReference type="PANTHER" id="PTHR30146">
    <property type="entry name" value="LACI-RELATED TRANSCRIPTIONAL REPRESSOR"/>
    <property type="match status" value="1"/>
</dbReference>
<reference evidence="6" key="1">
    <citation type="submission" date="2020-05" db="EMBL/GenBank/DDBJ databases">
        <authorList>
            <person name="Chiriac C."/>
            <person name="Salcher M."/>
            <person name="Ghai R."/>
            <person name="Kavagutti S V."/>
        </authorList>
    </citation>
    <scope>NUCLEOTIDE SEQUENCE</scope>
</reference>
<organism evidence="6">
    <name type="scientific">freshwater metagenome</name>
    <dbReference type="NCBI Taxonomy" id="449393"/>
    <lineage>
        <taxon>unclassified sequences</taxon>
        <taxon>metagenomes</taxon>
        <taxon>ecological metagenomes</taxon>
    </lineage>
</organism>
<feature type="region of interest" description="Disordered" evidence="4">
    <location>
        <begin position="329"/>
        <end position="355"/>
    </location>
</feature>
<dbReference type="SUPFAM" id="SSF53822">
    <property type="entry name" value="Periplasmic binding protein-like I"/>
    <property type="match status" value="1"/>
</dbReference>
<dbReference type="Pfam" id="PF13377">
    <property type="entry name" value="Peripla_BP_3"/>
    <property type="match status" value="1"/>
</dbReference>
<keyword evidence="3" id="KW-0804">Transcription</keyword>
<dbReference type="GO" id="GO:0000976">
    <property type="term" value="F:transcription cis-regulatory region binding"/>
    <property type="evidence" value="ECO:0007669"/>
    <property type="project" value="TreeGrafter"/>
</dbReference>
<dbReference type="EMBL" id="CAFBNB010000147">
    <property type="protein sequence ID" value="CAB4933823.1"/>
    <property type="molecule type" value="Genomic_DNA"/>
</dbReference>
<dbReference type="CDD" id="cd01392">
    <property type="entry name" value="HTH_LacI"/>
    <property type="match status" value="1"/>
</dbReference>
<dbReference type="Pfam" id="PF00356">
    <property type="entry name" value="LacI"/>
    <property type="match status" value="1"/>
</dbReference>
<dbReference type="InterPro" id="IPR010982">
    <property type="entry name" value="Lambda_DNA-bd_dom_sf"/>
</dbReference>
<sequence>MKDHSKPRTASIKDVAEMAAVAVSSVSRVLGNHPDVSPEMRVRVLQAVQACGYQPNSVAQSLRRGVSMSIGFVVGDISNPLMSAIASAAESRLANNGYSVLLANSQGRPERDALNIALLRQRHVDGLLLSLTDEKEAPLLKEFAAFAKPTVLLDRDGGAPGSSRVLFDHAQGFGQATRHLADLGHRRIALIAGPKGVRHTRERTRAVRAVCSELGLPAPFVKTGPIERRHGREATITALSEQHGATALICASNQLLPGVLTAIRELDLSIPDDLSLITTDDVALAEFHSPPLSTINRDANAFGIQTADSVLRLIDGGDLDTVTLPTWFNPRQSCAPPKQERRRSQHSSKRESKGS</sequence>
<gene>
    <name evidence="6" type="ORF">UFOPK3720_00854</name>
</gene>
<dbReference type="InterPro" id="IPR028082">
    <property type="entry name" value="Peripla_BP_I"/>
</dbReference>
<keyword evidence="1" id="KW-0805">Transcription regulation</keyword>
<proteinExistence type="predicted"/>
<dbReference type="PANTHER" id="PTHR30146:SF138">
    <property type="entry name" value="TRANSCRIPTIONAL REGULATORY PROTEIN"/>
    <property type="match status" value="1"/>
</dbReference>
<dbReference type="PROSITE" id="PS50932">
    <property type="entry name" value="HTH_LACI_2"/>
    <property type="match status" value="1"/>
</dbReference>
<dbReference type="GO" id="GO:0003700">
    <property type="term" value="F:DNA-binding transcription factor activity"/>
    <property type="evidence" value="ECO:0007669"/>
    <property type="project" value="TreeGrafter"/>
</dbReference>
<dbReference type="SMART" id="SM00354">
    <property type="entry name" value="HTH_LACI"/>
    <property type="match status" value="1"/>
</dbReference>
<accession>A0A6J7IRA8</accession>
<dbReference type="SUPFAM" id="SSF47413">
    <property type="entry name" value="lambda repressor-like DNA-binding domains"/>
    <property type="match status" value="1"/>
</dbReference>
<evidence type="ECO:0000256" key="1">
    <source>
        <dbReference type="ARBA" id="ARBA00023015"/>
    </source>
</evidence>
<dbReference type="Gene3D" id="3.40.50.2300">
    <property type="match status" value="2"/>
</dbReference>
<name>A0A6J7IRA8_9ZZZZ</name>
<feature type="domain" description="HTH lacI-type" evidence="5">
    <location>
        <begin position="10"/>
        <end position="64"/>
    </location>
</feature>
<evidence type="ECO:0000256" key="4">
    <source>
        <dbReference type="SAM" id="MobiDB-lite"/>
    </source>
</evidence>